<protein>
    <recommendedName>
        <fullName evidence="4">Janus kinase and microtubule-interacting protein C-terminal domain-containing protein</fullName>
    </recommendedName>
</protein>
<feature type="non-terminal residue" evidence="5">
    <location>
        <position position="82"/>
    </location>
</feature>
<dbReference type="GO" id="GO:0008017">
    <property type="term" value="F:microtubule binding"/>
    <property type="evidence" value="ECO:0007669"/>
    <property type="project" value="InterPro"/>
</dbReference>
<evidence type="ECO:0000256" key="2">
    <source>
        <dbReference type="ARBA" id="ARBA00023054"/>
    </source>
</evidence>
<dbReference type="Pfam" id="PF16034">
    <property type="entry name" value="JAKMIP_CC3"/>
    <property type="match status" value="1"/>
</dbReference>
<feature type="domain" description="Janus kinase and microtubule-interacting protein C-terminal" evidence="4">
    <location>
        <begin position="2"/>
        <end position="82"/>
    </location>
</feature>
<sequence length="82" mass="9383">PVVETFFGYDEEASIDSDGSSISHHTDRTPCTPDDDIEEGLLREEPEHRFHQLTMEYQALQRAYALLQEQVGGIFDAEKELK</sequence>
<feature type="non-terminal residue" evidence="5">
    <location>
        <position position="1"/>
    </location>
</feature>
<comment type="caution">
    <text evidence="5">The sequence shown here is derived from an EMBL/GenBank/DDBJ whole genome shotgun (WGS) entry which is preliminary data.</text>
</comment>
<dbReference type="PANTHER" id="PTHR18935:SF9">
    <property type="entry name" value="JANUS KINASE AND MICROTUBULE-INTERACTING PROTEIN 3"/>
    <property type="match status" value="1"/>
</dbReference>
<name>A0A553MUA8_9TELE</name>
<dbReference type="EMBL" id="SRMA01027263">
    <property type="protein sequence ID" value="TRY56759.1"/>
    <property type="molecule type" value="Genomic_DNA"/>
</dbReference>
<feature type="region of interest" description="Disordered" evidence="3">
    <location>
        <begin position="13"/>
        <end position="34"/>
    </location>
</feature>
<organism evidence="5 6">
    <name type="scientific">Danionella cerebrum</name>
    <dbReference type="NCBI Taxonomy" id="2873325"/>
    <lineage>
        <taxon>Eukaryota</taxon>
        <taxon>Metazoa</taxon>
        <taxon>Chordata</taxon>
        <taxon>Craniata</taxon>
        <taxon>Vertebrata</taxon>
        <taxon>Euteleostomi</taxon>
        <taxon>Actinopterygii</taxon>
        <taxon>Neopterygii</taxon>
        <taxon>Teleostei</taxon>
        <taxon>Ostariophysi</taxon>
        <taxon>Cypriniformes</taxon>
        <taxon>Danionidae</taxon>
        <taxon>Danioninae</taxon>
        <taxon>Danionella</taxon>
    </lineage>
</organism>
<dbReference type="OrthoDB" id="6424487at2759"/>
<evidence type="ECO:0000256" key="3">
    <source>
        <dbReference type="SAM" id="MobiDB-lite"/>
    </source>
</evidence>
<dbReference type="AlphaFoldDB" id="A0A553MUA8"/>
<evidence type="ECO:0000256" key="1">
    <source>
        <dbReference type="ARBA" id="ARBA00005239"/>
    </source>
</evidence>
<dbReference type="InterPro" id="IPR031994">
    <property type="entry name" value="JAKMIP_C"/>
</dbReference>
<dbReference type="GO" id="GO:0019900">
    <property type="term" value="F:kinase binding"/>
    <property type="evidence" value="ECO:0007669"/>
    <property type="project" value="InterPro"/>
</dbReference>
<dbReference type="PANTHER" id="PTHR18935">
    <property type="entry name" value="GOLGIN SUBFAMILY A MEMBER 4-LIKE ISOFORM X1"/>
    <property type="match status" value="1"/>
</dbReference>
<dbReference type="InterPro" id="IPR024836">
    <property type="entry name" value="JAKMIP"/>
</dbReference>
<accession>A0A553MUA8</accession>
<keyword evidence="2" id="KW-0175">Coiled coil</keyword>
<gene>
    <name evidence="5" type="ORF">DNTS_028620</name>
</gene>
<reference evidence="5 6" key="1">
    <citation type="journal article" date="2019" name="Sci. Data">
        <title>Hybrid genome assembly and annotation of Danionella translucida.</title>
        <authorList>
            <person name="Kadobianskyi M."/>
            <person name="Schulze L."/>
            <person name="Schuelke M."/>
            <person name="Judkewitz B."/>
        </authorList>
    </citation>
    <scope>NUCLEOTIDE SEQUENCE [LARGE SCALE GENOMIC DNA]</scope>
    <source>
        <strain evidence="5 6">Bolton</strain>
    </source>
</reference>
<evidence type="ECO:0000313" key="5">
    <source>
        <dbReference type="EMBL" id="TRY56759.1"/>
    </source>
</evidence>
<evidence type="ECO:0000313" key="6">
    <source>
        <dbReference type="Proteomes" id="UP000316079"/>
    </source>
</evidence>
<evidence type="ECO:0000259" key="4">
    <source>
        <dbReference type="Pfam" id="PF16034"/>
    </source>
</evidence>
<dbReference type="Proteomes" id="UP000316079">
    <property type="component" value="Unassembled WGS sequence"/>
</dbReference>
<proteinExistence type="inferred from homology"/>
<keyword evidence="6" id="KW-1185">Reference proteome</keyword>
<comment type="similarity">
    <text evidence="1">Belongs to the JAKMIP family.</text>
</comment>